<organism evidence="13 14">
    <name type="scientific">Streptomyces bohaiensis</name>
    <dbReference type="NCBI Taxonomy" id="1431344"/>
    <lineage>
        <taxon>Bacteria</taxon>
        <taxon>Bacillati</taxon>
        <taxon>Actinomycetota</taxon>
        <taxon>Actinomycetes</taxon>
        <taxon>Kitasatosporales</taxon>
        <taxon>Streptomycetaceae</taxon>
        <taxon>Streptomyces</taxon>
    </lineage>
</organism>
<dbReference type="PANTHER" id="PTHR43520">
    <property type="entry name" value="ATP7, ISOFORM B"/>
    <property type="match status" value="1"/>
</dbReference>
<dbReference type="SUPFAM" id="SSF81665">
    <property type="entry name" value="Calcium ATPase, transmembrane domain M"/>
    <property type="match status" value="1"/>
</dbReference>
<dbReference type="Proteomes" id="UP000727056">
    <property type="component" value="Unassembled WGS sequence"/>
</dbReference>
<feature type="region of interest" description="Disordered" evidence="11">
    <location>
        <begin position="749"/>
        <end position="769"/>
    </location>
</feature>
<feature type="transmembrane region" description="Helical" evidence="10">
    <location>
        <begin position="208"/>
        <end position="225"/>
    </location>
</feature>
<feature type="transmembrane region" description="Helical" evidence="10">
    <location>
        <begin position="390"/>
        <end position="411"/>
    </location>
</feature>
<dbReference type="PANTHER" id="PTHR43520:SF8">
    <property type="entry name" value="P-TYPE CU(+) TRANSPORTER"/>
    <property type="match status" value="1"/>
</dbReference>
<feature type="region of interest" description="Disordered" evidence="11">
    <location>
        <begin position="77"/>
        <end position="100"/>
    </location>
</feature>
<dbReference type="RefSeq" id="WP_168086502.1">
    <property type="nucleotide sequence ID" value="NZ_BHZH01000065.1"/>
</dbReference>
<dbReference type="CDD" id="cd00371">
    <property type="entry name" value="HMA"/>
    <property type="match status" value="1"/>
</dbReference>
<dbReference type="PRINTS" id="PR00119">
    <property type="entry name" value="CATATPASE"/>
</dbReference>
<keyword evidence="14" id="KW-1185">Reference proteome</keyword>
<name>A0ABX1C6S7_9ACTN</name>
<sequence>MAVPSTPSAAGLPVAEQTSVLTVAGMTCAACVRRVEKRLAKLEGVSASVNLVTGRATVRHPRGTTVEELAHAVTSAGYPAEPHVPDEPRSVPTPRGGSGPSPMHRLVVTAALGLPVLVLSMAPPLQFTNWQWLCLLLTAPVVVWSAWPFHQRAWAGLRDASASMDTLVSVGVLASFGWSLYALFLGGAGEPGMTMPFTFLPSAADGMAHIYLEAAVAVPLFVLLGRELEGRAKRGAGTALRALERLVPDEVSVVDDSVEHRLPLAELTVGRLFRVRPGERVATDGEVVDGRGALDLSLLTGESRPAEVGPGSTVLGGAVNAGGMLTVRATAIGRDTRLAEIARRVEHAQDEKARVQRMVDRVAGGFVPVVITVAVTVLGFWLGAGAAPQAALTSAVAVLVVACPCALGLATPTALLAATGRGAQLGVLVSGPRALETLRRVDTVVLDKTGTLTTGRMRVVAVTARDGRLSESEVLRWAGAVEQGSEHPLGRAVVAHAGEALRGETLPAVTDFTARAGHGVAGVVDGRTIEVGVPGTGLPEELASAVREADTMGRTAVSVVVDGEPEAVLALGDTPRADAYRAVDRLRRLGIRPVIATGDGAGAAQAVAAELRVEEIHSRCTPESKADLVRSLREAGHRVAFVGDGVNDTVALAGADLGVCMGEGTDAAAGAADITLMRGGLTALADASALARRTSRTIRINLLWAFGYNVVTLPLAATGWLNPMVAAAAMSVSSVLVVAHSLQLRAWTPRSDGRATRPSPRAATGRWAA</sequence>
<dbReference type="InterPro" id="IPR006121">
    <property type="entry name" value="HMA_dom"/>
</dbReference>
<gene>
    <name evidence="13" type="primary">cadA</name>
    <name evidence="13" type="ORF">HCN52_01560</name>
</gene>
<comment type="caution">
    <text evidence="13">The sequence shown here is derived from an EMBL/GenBank/DDBJ whole genome shotgun (WGS) entry which is preliminary data.</text>
</comment>
<dbReference type="InterPro" id="IPR017969">
    <property type="entry name" value="Heavy-metal-associated_CS"/>
</dbReference>
<dbReference type="NCBIfam" id="TIGR01525">
    <property type="entry name" value="ATPase-IB_hvy"/>
    <property type="match status" value="1"/>
</dbReference>
<dbReference type="Gene3D" id="3.40.1110.10">
    <property type="entry name" value="Calcium-transporting ATPase, cytoplasmic domain N"/>
    <property type="match status" value="1"/>
</dbReference>
<evidence type="ECO:0000313" key="13">
    <source>
        <dbReference type="EMBL" id="NJQ13663.1"/>
    </source>
</evidence>
<evidence type="ECO:0000256" key="10">
    <source>
        <dbReference type="RuleBase" id="RU362081"/>
    </source>
</evidence>
<evidence type="ECO:0000256" key="9">
    <source>
        <dbReference type="ARBA" id="ARBA00023136"/>
    </source>
</evidence>
<dbReference type="Pfam" id="PF00702">
    <property type="entry name" value="Hydrolase"/>
    <property type="match status" value="1"/>
</dbReference>
<keyword evidence="4 10" id="KW-0479">Metal-binding</keyword>
<keyword evidence="5 10" id="KW-0547">Nucleotide-binding</keyword>
<keyword evidence="9 10" id="KW-0472">Membrane</keyword>
<evidence type="ECO:0000256" key="6">
    <source>
        <dbReference type="ARBA" id="ARBA00022840"/>
    </source>
</evidence>
<protein>
    <submittedName>
        <fullName evidence="13">Cadmium-translocating P-type ATPase</fullName>
    </submittedName>
</protein>
<dbReference type="PROSITE" id="PS01047">
    <property type="entry name" value="HMA_1"/>
    <property type="match status" value="1"/>
</dbReference>
<dbReference type="InterPro" id="IPR023298">
    <property type="entry name" value="ATPase_P-typ_TM_dom_sf"/>
</dbReference>
<dbReference type="InterPro" id="IPR008250">
    <property type="entry name" value="ATPase_P-typ_transduc_dom_A_sf"/>
</dbReference>
<reference evidence="13 14" key="1">
    <citation type="submission" date="2020-03" db="EMBL/GenBank/DDBJ databases">
        <title>Draft genome of Streptomyces sp. ventii, isolated from the Axial Seamount in the Pacific Ocean, and resequencing of the two type strains Streptomyces lonarensis strain NCL 716 and Streptomyces bohaiensis strain 11A07.</title>
        <authorList>
            <person name="Loughran R.M."/>
            <person name="Pfannmuller K.M."/>
            <person name="Wasson B.J."/>
            <person name="Deadmond M.C."/>
            <person name="Paddock B.E."/>
            <person name="Koyack M.J."/>
            <person name="Gallegos D.A."/>
            <person name="Mitchell E.A."/>
            <person name="Ushijima B."/>
            <person name="Saw J.H."/>
            <person name="Mcphail K.L."/>
            <person name="Videau P."/>
        </authorList>
    </citation>
    <scope>NUCLEOTIDE SEQUENCE [LARGE SCALE GENOMIC DNA]</scope>
    <source>
        <strain evidence="13 14">11A07</strain>
    </source>
</reference>
<evidence type="ECO:0000256" key="8">
    <source>
        <dbReference type="ARBA" id="ARBA00022989"/>
    </source>
</evidence>
<dbReference type="InterPro" id="IPR059000">
    <property type="entry name" value="ATPase_P-type_domA"/>
</dbReference>
<keyword evidence="6 10" id="KW-0067">ATP-binding</keyword>
<dbReference type="SUPFAM" id="SSF56784">
    <property type="entry name" value="HAD-like"/>
    <property type="match status" value="1"/>
</dbReference>
<feature type="transmembrane region" description="Helical" evidence="10">
    <location>
        <begin position="362"/>
        <end position="384"/>
    </location>
</feature>
<comment type="similarity">
    <text evidence="2 10">Belongs to the cation transport ATPase (P-type) (TC 3.A.3) family. Type IB subfamily.</text>
</comment>
<dbReference type="PROSITE" id="PS00154">
    <property type="entry name" value="ATPASE_E1_E2"/>
    <property type="match status" value="1"/>
</dbReference>
<dbReference type="Pfam" id="PF00403">
    <property type="entry name" value="HMA"/>
    <property type="match status" value="1"/>
</dbReference>
<dbReference type="InterPro" id="IPR023214">
    <property type="entry name" value="HAD_sf"/>
</dbReference>
<dbReference type="SUPFAM" id="SSF55008">
    <property type="entry name" value="HMA, heavy metal-associated domain"/>
    <property type="match status" value="1"/>
</dbReference>
<feature type="transmembrane region" description="Helical" evidence="10">
    <location>
        <begin position="130"/>
        <end position="147"/>
    </location>
</feature>
<dbReference type="Gene3D" id="3.30.70.100">
    <property type="match status" value="1"/>
</dbReference>
<accession>A0ABX1C6S7</accession>
<proteinExistence type="inferred from homology"/>
<evidence type="ECO:0000256" key="3">
    <source>
        <dbReference type="ARBA" id="ARBA00022692"/>
    </source>
</evidence>
<keyword evidence="7" id="KW-1278">Translocase</keyword>
<feature type="domain" description="HMA" evidence="12">
    <location>
        <begin position="17"/>
        <end position="81"/>
    </location>
</feature>
<feature type="transmembrane region" description="Helical" evidence="10">
    <location>
        <begin position="702"/>
        <end position="721"/>
    </location>
</feature>
<dbReference type="NCBIfam" id="TIGR01494">
    <property type="entry name" value="ATPase_P-type"/>
    <property type="match status" value="1"/>
</dbReference>
<keyword evidence="10" id="KW-1003">Cell membrane</keyword>
<evidence type="ECO:0000256" key="5">
    <source>
        <dbReference type="ARBA" id="ARBA00022741"/>
    </source>
</evidence>
<feature type="transmembrane region" description="Helical" evidence="10">
    <location>
        <begin position="167"/>
        <end position="188"/>
    </location>
</feature>
<dbReference type="Gene3D" id="2.70.150.10">
    <property type="entry name" value="Calcium-transporting ATPase, cytoplasmic transduction domain A"/>
    <property type="match status" value="1"/>
</dbReference>
<dbReference type="Gene3D" id="3.40.50.1000">
    <property type="entry name" value="HAD superfamily/HAD-like"/>
    <property type="match status" value="1"/>
</dbReference>
<dbReference type="NCBIfam" id="TIGR01511">
    <property type="entry name" value="ATPase-IB1_Cu"/>
    <property type="match status" value="1"/>
</dbReference>
<keyword evidence="8 10" id="KW-1133">Transmembrane helix</keyword>
<dbReference type="InterPro" id="IPR023299">
    <property type="entry name" value="ATPase_P-typ_cyto_dom_N"/>
</dbReference>
<dbReference type="InterPro" id="IPR036412">
    <property type="entry name" value="HAD-like_sf"/>
</dbReference>
<evidence type="ECO:0000313" key="14">
    <source>
        <dbReference type="Proteomes" id="UP000727056"/>
    </source>
</evidence>
<dbReference type="EMBL" id="JAAVJC010000005">
    <property type="protein sequence ID" value="NJQ13663.1"/>
    <property type="molecule type" value="Genomic_DNA"/>
</dbReference>
<evidence type="ECO:0000256" key="7">
    <source>
        <dbReference type="ARBA" id="ARBA00022967"/>
    </source>
</evidence>
<keyword evidence="3 10" id="KW-0812">Transmembrane</keyword>
<evidence type="ECO:0000256" key="4">
    <source>
        <dbReference type="ARBA" id="ARBA00022723"/>
    </source>
</evidence>
<comment type="subcellular location">
    <subcellularLocation>
        <location evidence="1">Cell membrane</location>
        <topology evidence="1">Multi-pass membrane protein</topology>
    </subcellularLocation>
</comment>
<dbReference type="PRINTS" id="PR00120">
    <property type="entry name" value="HATPASE"/>
</dbReference>
<evidence type="ECO:0000256" key="1">
    <source>
        <dbReference type="ARBA" id="ARBA00004651"/>
    </source>
</evidence>
<dbReference type="NCBIfam" id="TIGR01512">
    <property type="entry name" value="ATPase-IB2_Cd"/>
    <property type="match status" value="1"/>
</dbReference>
<evidence type="ECO:0000259" key="12">
    <source>
        <dbReference type="PROSITE" id="PS50846"/>
    </source>
</evidence>
<dbReference type="PROSITE" id="PS01229">
    <property type="entry name" value="COF_2"/>
    <property type="match status" value="1"/>
</dbReference>
<evidence type="ECO:0000256" key="11">
    <source>
        <dbReference type="SAM" id="MobiDB-lite"/>
    </source>
</evidence>
<dbReference type="Pfam" id="PF00122">
    <property type="entry name" value="E1-E2_ATPase"/>
    <property type="match status" value="1"/>
</dbReference>
<evidence type="ECO:0000256" key="2">
    <source>
        <dbReference type="ARBA" id="ARBA00006024"/>
    </source>
</evidence>
<dbReference type="InterPro" id="IPR001757">
    <property type="entry name" value="P_typ_ATPase"/>
</dbReference>
<dbReference type="CDD" id="cd02094">
    <property type="entry name" value="P-type_ATPase_Cu-like"/>
    <property type="match status" value="1"/>
</dbReference>
<dbReference type="SUPFAM" id="SSF81653">
    <property type="entry name" value="Calcium ATPase, transduction domain A"/>
    <property type="match status" value="1"/>
</dbReference>
<dbReference type="InterPro" id="IPR018303">
    <property type="entry name" value="ATPase_P-typ_P_site"/>
</dbReference>
<dbReference type="InterPro" id="IPR027256">
    <property type="entry name" value="P-typ_ATPase_IB"/>
</dbReference>
<dbReference type="PROSITE" id="PS50846">
    <property type="entry name" value="HMA_2"/>
    <property type="match status" value="1"/>
</dbReference>
<dbReference type="InterPro" id="IPR036163">
    <property type="entry name" value="HMA_dom_sf"/>
</dbReference>
<feature type="transmembrane region" description="Helical" evidence="10">
    <location>
        <begin position="727"/>
        <end position="747"/>
    </location>
</feature>